<dbReference type="SUPFAM" id="SSF49464">
    <property type="entry name" value="Carboxypeptidase regulatory domain-like"/>
    <property type="match status" value="1"/>
</dbReference>
<accession>A0ABS9KTC5</accession>
<dbReference type="InterPro" id="IPR008969">
    <property type="entry name" value="CarboxyPept-like_regulatory"/>
</dbReference>
<protein>
    <submittedName>
        <fullName evidence="3">SusC/RagA family TonB-linked outer membrane protein</fullName>
    </submittedName>
</protein>
<dbReference type="SUPFAM" id="SSF56935">
    <property type="entry name" value="Porins"/>
    <property type="match status" value="1"/>
</dbReference>
<evidence type="ECO:0000313" key="4">
    <source>
        <dbReference type="Proteomes" id="UP001165367"/>
    </source>
</evidence>
<dbReference type="InterPro" id="IPR012910">
    <property type="entry name" value="Plug_dom"/>
</dbReference>
<dbReference type="InterPro" id="IPR023996">
    <property type="entry name" value="TonB-dep_OMP_SusC/RagA"/>
</dbReference>
<organism evidence="3 4">
    <name type="scientific">Terrimonas ginsenosidimutans</name>
    <dbReference type="NCBI Taxonomy" id="2908004"/>
    <lineage>
        <taxon>Bacteria</taxon>
        <taxon>Pseudomonadati</taxon>
        <taxon>Bacteroidota</taxon>
        <taxon>Chitinophagia</taxon>
        <taxon>Chitinophagales</taxon>
        <taxon>Chitinophagaceae</taxon>
        <taxon>Terrimonas</taxon>
    </lineage>
</organism>
<reference evidence="3" key="1">
    <citation type="submission" date="2022-01" db="EMBL/GenBank/DDBJ databases">
        <authorList>
            <person name="Jo J.-H."/>
            <person name="Im W.-T."/>
        </authorList>
    </citation>
    <scope>NUCLEOTIDE SEQUENCE</scope>
    <source>
        <strain evidence="3">NA20</strain>
    </source>
</reference>
<evidence type="ECO:0000313" key="3">
    <source>
        <dbReference type="EMBL" id="MCG2615540.1"/>
    </source>
</evidence>
<evidence type="ECO:0000256" key="1">
    <source>
        <dbReference type="SAM" id="SignalP"/>
    </source>
</evidence>
<name>A0ABS9KTC5_9BACT</name>
<dbReference type="Pfam" id="PF07715">
    <property type="entry name" value="Plug"/>
    <property type="match status" value="1"/>
</dbReference>
<dbReference type="NCBIfam" id="TIGR04056">
    <property type="entry name" value="OMP_RagA_SusC"/>
    <property type="match status" value="1"/>
</dbReference>
<comment type="caution">
    <text evidence="3">The sequence shown here is derived from an EMBL/GenBank/DDBJ whole genome shotgun (WGS) entry which is preliminary data.</text>
</comment>
<proteinExistence type="predicted"/>
<dbReference type="Gene3D" id="2.170.130.10">
    <property type="entry name" value="TonB-dependent receptor, plug domain"/>
    <property type="match status" value="1"/>
</dbReference>
<feature type="domain" description="TonB-dependent receptor plug" evidence="2">
    <location>
        <begin position="196"/>
        <end position="336"/>
    </location>
</feature>
<feature type="chain" id="PRO_5045130091" evidence="1">
    <location>
        <begin position="16"/>
        <end position="1081"/>
    </location>
</feature>
<keyword evidence="1" id="KW-0732">Signal</keyword>
<sequence>MKLFILYCIASLANACVYAQRISVSFKNASFREVIRQIEKQSSYTFVYTSEQLQRIPNTSIRKHKMDIRDLLGNLLQKSSIGYLIDGNYIILVSNHEQKRTVRGRILTYSGDPVEGATIYLQTENKNIITKADGSFELSGVTSGTALLITGAEIISTETEVGTADFLELKIQQKIKELDETIILGYGSTTRRFSTGNAVKVNTTEMNKLPRNDLFQFLQGKVPGMLITSSGEAPGASSLLQIRGQHSVNPNPLINYLIPPVDQPFIVLNGVPFAPQNNNANQLSSIGAPGSLDAYQNPYGGISPLSLIDPSDIESIEILKDAVATSLYGSRSSNGVILITTKQPSEEKLSIETIISSGISVRKAPPAMLSTDQYRELRKNAFTNDGIQADLAERSFSYAPDLLSFDSSRQINWGRYFFHAATPLWNAHSRISGSFRRIFFTGSIGFRNEDHLLKGDFFSKQLTISQQLRYRSQNQKINTTASVYYSNGKNVSTVSPALLRVISLPPNHPELYNSNGKLNWEYNGLPITDNPAAYLLQTYTMTMSAIQATTRTDYLIAKHLTISLNAGYSGLSTKESSLAPHASFGPQQQRNVRSLYGSGKFRTTVLEPQLEYKLSRKRVSLLIMTGATLQHHSVFLGSMRGSGYNDASKPLTLANATRIDDRHIFDNNTYQSLLARFSLQISGKYSIDLTGRCENSSHFSSDEKNGLFSSAGIGWIFSEETFVRKHLPFFNYGKIRISYGTTGNDNVGYSHFRDSWSRISTYTGNQPSADNVNEIPFGWSVTRKAEAALECYTFNNRLSFTFSAYFHRTGKQLISQLLPNQTSSSRYILNYPAIVHNRGIEITVTYRSEEHRRLRWSSQINITSHRNYLRSFEGLEKSMYARRYWTGQSLDSKQPLRFAGVDPGTGIYQFLEDNNYYVNTAPKLYGGSTQTVSIGRWKTEMQFDFRFQTGINHLRALYNHPPGSGINQPLLVGDYWRSPGDITTVQKPTVSPSSPAQLASFLIPGSDAIYSDASFLRLRNLSISYTINNKKQVNTSQSIQLYIQLQNIFTVTGFPLSDPETQSFYSYPRAATISAGIIIKN</sequence>
<dbReference type="NCBIfam" id="TIGR04057">
    <property type="entry name" value="SusC_RagA_signa"/>
    <property type="match status" value="1"/>
</dbReference>
<dbReference type="RefSeq" id="WP_237873414.1">
    <property type="nucleotide sequence ID" value="NZ_JAKLTR010000009.1"/>
</dbReference>
<gene>
    <name evidence="3" type="ORF">LZZ85_14665</name>
</gene>
<dbReference type="Proteomes" id="UP001165367">
    <property type="component" value="Unassembled WGS sequence"/>
</dbReference>
<feature type="signal peptide" evidence="1">
    <location>
        <begin position="1"/>
        <end position="15"/>
    </location>
</feature>
<dbReference type="EMBL" id="JAKLTR010000009">
    <property type="protein sequence ID" value="MCG2615540.1"/>
    <property type="molecule type" value="Genomic_DNA"/>
</dbReference>
<keyword evidence="4" id="KW-1185">Reference proteome</keyword>
<dbReference type="InterPro" id="IPR037066">
    <property type="entry name" value="Plug_dom_sf"/>
</dbReference>
<evidence type="ECO:0000259" key="2">
    <source>
        <dbReference type="Pfam" id="PF07715"/>
    </source>
</evidence>
<dbReference type="InterPro" id="IPR023997">
    <property type="entry name" value="TonB-dep_OMP_SusC/RagA_CS"/>
</dbReference>